<dbReference type="EMBL" id="JBHUCP010000024">
    <property type="protein sequence ID" value="MFD1533227.1"/>
    <property type="molecule type" value="Genomic_DNA"/>
</dbReference>
<reference evidence="2" key="1">
    <citation type="journal article" date="2019" name="Int. J. Syst. Evol. Microbiol.">
        <title>The Global Catalogue of Microorganisms (GCM) 10K type strain sequencing project: providing services to taxonomists for standard genome sequencing and annotation.</title>
        <authorList>
            <consortium name="The Broad Institute Genomics Platform"/>
            <consortium name="The Broad Institute Genome Sequencing Center for Infectious Disease"/>
            <person name="Wu L."/>
            <person name="Ma J."/>
        </authorList>
    </citation>
    <scope>NUCLEOTIDE SEQUENCE [LARGE SCALE GENOMIC DNA]</scope>
    <source>
        <strain evidence="2">JCM 12165</strain>
    </source>
</reference>
<proteinExistence type="predicted"/>
<accession>A0ABW4FW14</accession>
<dbReference type="InterPro" id="IPR012808">
    <property type="entry name" value="CHP02453"/>
</dbReference>
<sequence length="228" mass="24351">MHGFTGWPADAAKFLTEIAADNTRDFWEEHRHRHATAVHGPMRALAAELEPEFGPVRIFRPAVNRRFRPDAPPYRTDTGGVATSAGGSTFSIVLSATALSVAAGHWAFDGGQTRRYRAAVDGPAGEWLAGLLGSLGSLDGLTPDDGRPLVGAPRGFRADHPRIALLRRRGLQLTATWPVGEWIGTREPVARVRAAWRAAAPVAAWLDEHVGPAATVPRPASVASVPSP</sequence>
<dbReference type="Pfam" id="PF09365">
    <property type="entry name" value="DUF2461"/>
    <property type="match status" value="1"/>
</dbReference>
<organism evidence="1 2">
    <name type="scientific">Pseudonocardia aurantiaca</name>
    <dbReference type="NCBI Taxonomy" id="75290"/>
    <lineage>
        <taxon>Bacteria</taxon>
        <taxon>Bacillati</taxon>
        <taxon>Actinomycetota</taxon>
        <taxon>Actinomycetes</taxon>
        <taxon>Pseudonocardiales</taxon>
        <taxon>Pseudonocardiaceae</taxon>
        <taxon>Pseudonocardia</taxon>
    </lineage>
</organism>
<evidence type="ECO:0000313" key="1">
    <source>
        <dbReference type="EMBL" id="MFD1533227.1"/>
    </source>
</evidence>
<name>A0ABW4FW14_9PSEU</name>
<comment type="caution">
    <text evidence="1">The sequence shown here is derived from an EMBL/GenBank/DDBJ whole genome shotgun (WGS) entry which is preliminary data.</text>
</comment>
<keyword evidence="2" id="KW-1185">Reference proteome</keyword>
<protein>
    <submittedName>
        <fullName evidence="1">DUF2461 family protein</fullName>
    </submittedName>
</protein>
<dbReference type="Proteomes" id="UP001597145">
    <property type="component" value="Unassembled WGS sequence"/>
</dbReference>
<gene>
    <name evidence="1" type="ORF">ACFSCY_27770</name>
</gene>
<dbReference type="RefSeq" id="WP_343987064.1">
    <property type="nucleotide sequence ID" value="NZ_BAAAJG010000027.1"/>
</dbReference>
<evidence type="ECO:0000313" key="2">
    <source>
        <dbReference type="Proteomes" id="UP001597145"/>
    </source>
</evidence>